<keyword evidence="1" id="KW-0732">Signal</keyword>
<dbReference type="Pfam" id="PF07452">
    <property type="entry name" value="CHRD"/>
    <property type="match status" value="1"/>
</dbReference>
<comment type="caution">
    <text evidence="3">The sequence shown here is derived from an EMBL/GenBank/DDBJ whole genome shotgun (WGS) entry which is preliminary data.</text>
</comment>
<evidence type="ECO:0000259" key="2">
    <source>
        <dbReference type="SMART" id="SM00754"/>
    </source>
</evidence>
<sequence>MRTTSISDTLASLALSTLLVSSSVFAVPINVDTGTAGVQLTLNINYGGQQALGAAAEGQQLFAFSSHQFIAANPENVVNGTEATGGLAGATGEFNFGIHSALDMICYNITLHNFQGEFSSPANTATHIHEAALGASGPPRIAFPNPEPVNGDLAIRNSVGCLKGPFLTGVLVEGVDSGEGFHVDKIEANPSAFMADTHSSLALAGAVRGQLS</sequence>
<reference evidence="4" key="1">
    <citation type="submission" date="2016-03" db="EMBL/GenBank/DDBJ databases">
        <authorList>
            <person name="Ploux O."/>
        </authorList>
    </citation>
    <scope>NUCLEOTIDE SEQUENCE [LARGE SCALE GENOMIC DNA]</scope>
    <source>
        <strain evidence="4">UK7</strain>
    </source>
</reference>
<evidence type="ECO:0000313" key="3">
    <source>
        <dbReference type="EMBL" id="CZT09688.1"/>
    </source>
</evidence>
<dbReference type="InParanoid" id="A0A1E1LGN1"/>
<feature type="signal peptide" evidence="1">
    <location>
        <begin position="1"/>
        <end position="26"/>
    </location>
</feature>
<gene>
    <name evidence="3" type="ORF">RCO7_03763</name>
</gene>
<accession>A0A1E1LGN1</accession>
<dbReference type="InterPro" id="IPR010895">
    <property type="entry name" value="CHRD"/>
</dbReference>
<feature type="domain" description="CHRD" evidence="2">
    <location>
        <begin position="66"/>
        <end position="212"/>
    </location>
</feature>
<evidence type="ECO:0000256" key="1">
    <source>
        <dbReference type="SAM" id="SignalP"/>
    </source>
</evidence>
<name>A0A1E1LGN1_9HELO</name>
<proteinExistence type="predicted"/>
<dbReference type="Proteomes" id="UP000178129">
    <property type="component" value="Unassembled WGS sequence"/>
</dbReference>
<dbReference type="AlphaFoldDB" id="A0A1E1LGN1"/>
<dbReference type="SMART" id="SM00754">
    <property type="entry name" value="CHRD"/>
    <property type="match status" value="1"/>
</dbReference>
<feature type="chain" id="PRO_5009447146" description="CHRD domain-containing protein" evidence="1">
    <location>
        <begin position="27"/>
        <end position="212"/>
    </location>
</feature>
<organism evidence="3 4">
    <name type="scientific">Rhynchosporium graminicola</name>
    <dbReference type="NCBI Taxonomy" id="2792576"/>
    <lineage>
        <taxon>Eukaryota</taxon>
        <taxon>Fungi</taxon>
        <taxon>Dikarya</taxon>
        <taxon>Ascomycota</taxon>
        <taxon>Pezizomycotina</taxon>
        <taxon>Leotiomycetes</taxon>
        <taxon>Helotiales</taxon>
        <taxon>Ploettnerulaceae</taxon>
        <taxon>Rhynchosporium</taxon>
    </lineage>
</organism>
<protein>
    <recommendedName>
        <fullName evidence="2">CHRD domain-containing protein</fullName>
    </recommendedName>
</protein>
<evidence type="ECO:0000313" key="4">
    <source>
        <dbReference type="Proteomes" id="UP000178129"/>
    </source>
</evidence>
<dbReference type="EMBL" id="FJUW01000051">
    <property type="protein sequence ID" value="CZT09688.1"/>
    <property type="molecule type" value="Genomic_DNA"/>
</dbReference>
<keyword evidence="4" id="KW-1185">Reference proteome</keyword>